<evidence type="ECO:0008006" key="3">
    <source>
        <dbReference type="Google" id="ProtNLM"/>
    </source>
</evidence>
<reference evidence="1 2" key="1">
    <citation type="submission" date="2015-09" db="EMBL/GenBank/DDBJ databases">
        <title>Draft genome sequence of Kouleothrix aurantiaca JCM 19913.</title>
        <authorList>
            <person name="Hemp J."/>
        </authorList>
    </citation>
    <scope>NUCLEOTIDE SEQUENCE [LARGE SCALE GENOMIC DNA]</scope>
    <source>
        <strain evidence="1 2">COM-B</strain>
    </source>
</reference>
<dbReference type="Proteomes" id="UP000050509">
    <property type="component" value="Unassembled WGS sequence"/>
</dbReference>
<name>A0A0P9D7F7_9CHLR</name>
<dbReference type="AlphaFoldDB" id="A0A0P9D7F7"/>
<sequence>MVVSASQRTDIPAFYSRWFMQRVRAGFAEVKNPYSAQVYRVSLLPEDVHAIVFWTKNFAPMIKHLDELDARGLDFYVQYTINGFTLDERTRPMEARVPRPEIVLRGFRAITERYSRQHVLWRYHPITFSQVCTPEWHLQKFAELAEMLAGLTERCVVGFHDSMKKVDRNMGLLPRELHAYEPPVETQIQVIREMARIAGGVGITLQTCAEDFAALGAVEGGGLVERGSCIDKGLLDRLWPHKAQAMAAYPSREQCGCYHNRDLGQYDTCLHQCAYCYAVNSHQVALQRYKSHDPLNDTRNAPYKPPVE</sequence>
<protein>
    <recommendedName>
        <fullName evidence="3">DNA repair photolyase</fullName>
    </recommendedName>
</protein>
<organism evidence="1 2">
    <name type="scientific">Kouleothrix aurantiaca</name>
    <dbReference type="NCBI Taxonomy" id="186479"/>
    <lineage>
        <taxon>Bacteria</taxon>
        <taxon>Bacillati</taxon>
        <taxon>Chloroflexota</taxon>
        <taxon>Chloroflexia</taxon>
        <taxon>Chloroflexales</taxon>
        <taxon>Roseiflexineae</taxon>
        <taxon>Roseiflexaceae</taxon>
        <taxon>Kouleothrix</taxon>
    </lineage>
</organism>
<comment type="caution">
    <text evidence="1">The sequence shown here is derived from an EMBL/GenBank/DDBJ whole genome shotgun (WGS) entry which is preliminary data.</text>
</comment>
<dbReference type="EMBL" id="LJCR01000006">
    <property type="protein sequence ID" value="KPV54940.1"/>
    <property type="molecule type" value="Genomic_DNA"/>
</dbReference>
<dbReference type="PATRIC" id="fig|186479.3.peg.9241"/>
<dbReference type="Pfam" id="PF08902">
    <property type="entry name" value="DUF1848"/>
    <property type="match status" value="1"/>
</dbReference>
<keyword evidence="2" id="KW-1185">Reference proteome</keyword>
<evidence type="ECO:0000313" key="1">
    <source>
        <dbReference type="EMBL" id="KPV54940.1"/>
    </source>
</evidence>
<gene>
    <name evidence="1" type="ORF">SE17_00715</name>
</gene>
<dbReference type="InterPro" id="IPR014998">
    <property type="entry name" value="DUF1848"/>
</dbReference>
<accession>A0A0P9D7F7</accession>
<proteinExistence type="predicted"/>
<evidence type="ECO:0000313" key="2">
    <source>
        <dbReference type="Proteomes" id="UP000050509"/>
    </source>
</evidence>